<sequence>MAEYAAKTLSGKTLVNTARKKVENGGFARLDRARAFILTTTIMLRGDERRV</sequence>
<dbReference type="AlphaFoldDB" id="A0A5A7MY59"/>
<name>A0A5A7MY59_9PROT</name>
<proteinExistence type="predicted"/>
<protein>
    <submittedName>
        <fullName evidence="1">Uncharacterized protein</fullName>
    </submittedName>
</protein>
<comment type="caution">
    <text evidence="1">The sequence shown here is derived from an EMBL/GenBank/DDBJ whole genome shotgun (WGS) entry which is preliminary data.</text>
</comment>
<dbReference type="EMBL" id="BKCM01000002">
    <property type="protein sequence ID" value="GEQ99785.1"/>
    <property type="molecule type" value="Genomic_DNA"/>
</dbReference>
<evidence type="ECO:0000313" key="2">
    <source>
        <dbReference type="Proteomes" id="UP000325187"/>
    </source>
</evidence>
<evidence type="ECO:0000313" key="1">
    <source>
        <dbReference type="EMBL" id="GEQ99785.1"/>
    </source>
</evidence>
<organism evidence="1 2">
    <name type="scientific">Iodidimonas gelatinilytica</name>
    <dbReference type="NCBI Taxonomy" id="1236966"/>
    <lineage>
        <taxon>Bacteria</taxon>
        <taxon>Pseudomonadati</taxon>
        <taxon>Pseudomonadota</taxon>
        <taxon>Alphaproteobacteria</taxon>
        <taxon>Iodidimonadales</taxon>
        <taxon>Iodidimonadaceae</taxon>
        <taxon>Iodidimonas</taxon>
    </lineage>
</organism>
<gene>
    <name evidence="1" type="ORF">JCM17845_04090</name>
</gene>
<dbReference type="Proteomes" id="UP000325187">
    <property type="component" value="Unassembled WGS sequence"/>
</dbReference>
<reference evidence="1 2" key="1">
    <citation type="submission" date="2019-09" db="EMBL/GenBank/DDBJ databases">
        <title>NBRP : Genome information of microbial organism related human and environment.</title>
        <authorList>
            <person name="Hattori M."/>
            <person name="Oshima K."/>
            <person name="Inaba H."/>
            <person name="Suda W."/>
            <person name="Sakamoto M."/>
            <person name="Iino T."/>
            <person name="Kitahara M."/>
            <person name="Oshida Y."/>
            <person name="Iida T."/>
            <person name="Kudo T."/>
            <person name="Itoh T."/>
            <person name="Ohkuma M."/>
        </authorList>
    </citation>
    <scope>NUCLEOTIDE SEQUENCE [LARGE SCALE GENOMIC DNA]</scope>
    <source>
        <strain evidence="1 2">Mie-1</strain>
    </source>
</reference>
<keyword evidence="2" id="KW-1185">Reference proteome</keyword>
<accession>A0A5A7MY59</accession>